<reference evidence="3 4" key="2">
    <citation type="submission" date="2019-02" db="EMBL/GenBank/DDBJ databases">
        <title>'Lichenibacterium ramalinii' gen. nov. sp. nov., 'Lichenibacterium minor' gen. nov. sp. nov.</title>
        <authorList>
            <person name="Pankratov T."/>
        </authorList>
    </citation>
    <scope>NUCLEOTIDE SEQUENCE [LARGE SCALE GENOMIC DNA]</scope>
    <source>
        <strain evidence="3 4">RmlP026</strain>
    </source>
</reference>
<dbReference type="AlphaFoldDB" id="A0A4V1RV49"/>
<organism evidence="3 4">
    <name type="scientific">Lichenibacterium minor</name>
    <dbReference type="NCBI Taxonomy" id="2316528"/>
    <lineage>
        <taxon>Bacteria</taxon>
        <taxon>Pseudomonadati</taxon>
        <taxon>Pseudomonadota</taxon>
        <taxon>Alphaproteobacteria</taxon>
        <taxon>Hyphomicrobiales</taxon>
        <taxon>Lichenihabitantaceae</taxon>
        <taxon>Lichenibacterium</taxon>
    </lineage>
</organism>
<proteinExistence type="predicted"/>
<dbReference type="EMBL" id="QYBB01000002">
    <property type="protein sequence ID" value="RYC33414.1"/>
    <property type="molecule type" value="Genomic_DNA"/>
</dbReference>
<feature type="transmembrane region" description="Helical" evidence="2">
    <location>
        <begin position="6"/>
        <end position="27"/>
    </location>
</feature>
<keyword evidence="2" id="KW-0472">Membrane</keyword>
<keyword evidence="2" id="KW-0812">Transmembrane</keyword>
<evidence type="ECO:0000256" key="1">
    <source>
        <dbReference type="SAM" id="MobiDB-lite"/>
    </source>
</evidence>
<evidence type="ECO:0000313" key="4">
    <source>
        <dbReference type="Proteomes" id="UP000290759"/>
    </source>
</evidence>
<sequence>MILDVLVFALGFMVAGLLALAALPAVWRRALRLSEERLSRLVPLSPEEIAAERDHLRAAHAVALRRVEQRLDGSEAERAALRVEAARREARIAALDEAVIKAQVRIAARDAEVATLRGEVASLWAEHGAEAVALDGLGRLAERRMEEIAALQAERDGLRHEVDSSRGSLAGLQTRLIGAEARGSDLDRELAQARRDAAAERDTRAAEAPAPDVTAEIEALKAELAFMAEQAQSAERRATASAMAHEALKSAALKSEALKRDAVGSAAEGRAEAGPPPAAPRDDAALRAAVAALADEVLRAAKS</sequence>
<evidence type="ECO:0000313" key="3">
    <source>
        <dbReference type="EMBL" id="RYC33414.1"/>
    </source>
</evidence>
<dbReference type="Proteomes" id="UP000290759">
    <property type="component" value="Unassembled WGS sequence"/>
</dbReference>
<keyword evidence="2" id="KW-1133">Transmembrane helix</keyword>
<dbReference type="Gene3D" id="1.10.287.1490">
    <property type="match status" value="1"/>
</dbReference>
<comment type="caution">
    <text evidence="3">The sequence shown here is derived from an EMBL/GenBank/DDBJ whole genome shotgun (WGS) entry which is preliminary data.</text>
</comment>
<protein>
    <submittedName>
        <fullName evidence="3">Uncharacterized protein</fullName>
    </submittedName>
</protein>
<feature type="region of interest" description="Disordered" evidence="1">
    <location>
        <begin position="259"/>
        <end position="284"/>
    </location>
</feature>
<evidence type="ECO:0000256" key="2">
    <source>
        <dbReference type="SAM" id="Phobius"/>
    </source>
</evidence>
<accession>A0A4V1RV49</accession>
<reference evidence="3 4" key="1">
    <citation type="submission" date="2018-12" db="EMBL/GenBank/DDBJ databases">
        <authorList>
            <person name="Grouzdev D.S."/>
            <person name="Krutkina M.S."/>
        </authorList>
    </citation>
    <scope>NUCLEOTIDE SEQUENCE [LARGE SCALE GENOMIC DNA]</scope>
    <source>
        <strain evidence="3 4">RmlP026</strain>
    </source>
</reference>
<name>A0A4V1RV49_9HYPH</name>
<keyword evidence="4" id="KW-1185">Reference proteome</keyword>
<dbReference type="RefSeq" id="WP_129223282.1">
    <property type="nucleotide sequence ID" value="NZ_QYBB01000002.1"/>
</dbReference>
<gene>
    <name evidence="3" type="ORF">D3273_02765</name>
</gene>